<name>A0A2C9DYV9_UREP2</name>
<evidence type="ECO:0000256" key="1">
    <source>
        <dbReference type="SAM" id="Phobius"/>
    </source>
</evidence>
<dbReference type="EMBL" id="CP000942">
    <property type="protein sequence ID" value="ACA33156.1"/>
    <property type="molecule type" value="Genomic_DNA"/>
</dbReference>
<organism evidence="3 4">
    <name type="scientific">Ureaplasma parvum serovar 3 (strain ATCC 27815 / 27 / NCTC 11736)</name>
    <dbReference type="NCBI Taxonomy" id="505682"/>
    <lineage>
        <taxon>Bacteria</taxon>
        <taxon>Bacillati</taxon>
        <taxon>Mycoplasmatota</taxon>
        <taxon>Mycoplasmoidales</taxon>
        <taxon>Mycoplasmoidaceae</taxon>
        <taxon>Ureaplasma</taxon>
    </lineage>
</organism>
<reference evidence="3 4" key="1">
    <citation type="submission" date="2008-02" db="EMBL/GenBank/DDBJ databases">
        <title>Genome sequence of Ureaplasma parvum serovar 3.</title>
        <authorList>
            <person name="Methe B.A."/>
            <person name="Glass J."/>
            <person name="Waites K."/>
            <person name="Shrivastava S."/>
        </authorList>
    </citation>
    <scope>NUCLEOTIDE SEQUENCE [LARGE SCALE GENOMIC DNA]</scope>
    <source>
        <strain evidence="4">ATCC 27815 / 27 / NCTC 11736</strain>
    </source>
</reference>
<keyword evidence="1" id="KW-1133">Transmembrane helix</keyword>
<dbReference type="InterPro" id="IPR058660">
    <property type="entry name" value="WHD_DnaB"/>
</dbReference>
<dbReference type="Pfam" id="PF25888">
    <property type="entry name" value="WHD_DnaB"/>
    <property type="match status" value="1"/>
</dbReference>
<dbReference type="KEGG" id="upa:UPA3_0323"/>
<sequence>MDIVIKKNCNFVKNDDHLYSFYTPLIGMQAVALYSWFVNRENIFNKKGTINLTHEYLLDELNISINTYNELITKLINVDLIKIYSFENNSQQVIEVFRPLKFSEFINIEKFNEELKNNVSLNHYNVLNLLNKENNIDTNRLIDLSAQFKTNHFNNLENKLDKIKKIILKEYGLSLQIDESTKLCLINFFKKYKFSIDQMLNLIKNNLINNIDFLTIDLNKLELTIFSNMEFEKNKTKFQYYNIERDFNIFNKNSNLDRFKNVINDYNNFKPSDFLKHIRKEKLSLKDKEAINLLTYDKSLSDPIVNVILDFVLFKNLGRLNVKYLKRIKETVLGINIKDEYEMIKFFQNKKNDHKELICEDSDNANTFKNTNFIEVKFGDL</sequence>
<feature type="domain" description="Replicative helicase loading/DNA remodeling protein DnaB N-terminal winged helix" evidence="2">
    <location>
        <begin position="9"/>
        <end position="244"/>
    </location>
</feature>
<keyword evidence="1" id="KW-0472">Membrane</keyword>
<keyword evidence="1" id="KW-0812">Transmembrane</keyword>
<protein>
    <recommendedName>
        <fullName evidence="2">Replicative helicase loading/DNA remodeling protein DnaB N-terminal winged helix domain-containing protein</fullName>
    </recommendedName>
</protein>
<gene>
    <name evidence="3" type="ordered locus">UPA3_0323</name>
</gene>
<dbReference type="HOGENOM" id="CLU_729459_0_0_14"/>
<evidence type="ECO:0000313" key="4">
    <source>
        <dbReference type="Proteomes" id="UP000002162"/>
    </source>
</evidence>
<dbReference type="Proteomes" id="UP000002162">
    <property type="component" value="Chromosome"/>
</dbReference>
<evidence type="ECO:0000259" key="2">
    <source>
        <dbReference type="Pfam" id="PF25888"/>
    </source>
</evidence>
<accession>A0A2C9DYV9</accession>
<dbReference type="AlphaFoldDB" id="A0A2C9DYV9"/>
<proteinExistence type="predicted"/>
<dbReference type="RefSeq" id="WP_006688561.1">
    <property type="nucleotide sequence ID" value="NC_010503.1"/>
</dbReference>
<feature type="transmembrane region" description="Helical" evidence="1">
    <location>
        <begin position="19"/>
        <end position="37"/>
    </location>
</feature>
<dbReference type="GeneID" id="29672435"/>
<evidence type="ECO:0000313" key="3">
    <source>
        <dbReference type="EMBL" id="ACA33156.1"/>
    </source>
</evidence>